<reference evidence="1" key="1">
    <citation type="submission" date="2018-05" db="EMBL/GenBank/DDBJ databases">
        <authorList>
            <person name="Lanie J.A."/>
            <person name="Ng W.-L."/>
            <person name="Kazmierczak K.M."/>
            <person name="Andrzejewski T.M."/>
            <person name="Davidsen T.M."/>
            <person name="Wayne K.J."/>
            <person name="Tettelin H."/>
            <person name="Glass J.I."/>
            <person name="Rusch D."/>
            <person name="Podicherti R."/>
            <person name="Tsui H.-C.T."/>
            <person name="Winkler M.E."/>
        </authorList>
    </citation>
    <scope>NUCLEOTIDE SEQUENCE</scope>
</reference>
<dbReference type="EMBL" id="UINC01007195">
    <property type="protein sequence ID" value="SVA31956.1"/>
    <property type="molecule type" value="Genomic_DNA"/>
</dbReference>
<dbReference type="Pfam" id="PF09438">
    <property type="entry name" value="DUF2017"/>
    <property type="match status" value="1"/>
</dbReference>
<accession>A0A381UUZ7</accession>
<dbReference type="AlphaFoldDB" id="A0A381UUZ7"/>
<proteinExistence type="predicted"/>
<name>A0A381UUZ7_9ZZZZ</name>
<sequence>MILRQRRNAGFERRGDRVEICLSDDERELVADLAEQFRSVLAADRDPDLRRLYPTAYPDDTDQNDEYTVLVHDDLVTARLAAIDSVLATTGNQSIDAGELVSWMDMFSGLRLLVGTRLDVCEDDVFDPEDADAPSRALLAWLGYLLEEAVGVAGEFLPVDRSDL</sequence>
<dbReference type="InterPro" id="IPR018561">
    <property type="entry name" value="AosR"/>
</dbReference>
<organism evidence="1">
    <name type="scientific">marine metagenome</name>
    <dbReference type="NCBI Taxonomy" id="408172"/>
    <lineage>
        <taxon>unclassified sequences</taxon>
        <taxon>metagenomes</taxon>
        <taxon>ecological metagenomes</taxon>
    </lineage>
</organism>
<evidence type="ECO:0000313" key="1">
    <source>
        <dbReference type="EMBL" id="SVA31956.1"/>
    </source>
</evidence>
<gene>
    <name evidence="1" type="ORF">METZ01_LOCUS84810</name>
</gene>
<protein>
    <submittedName>
        <fullName evidence="1">Uncharacterized protein</fullName>
    </submittedName>
</protein>